<dbReference type="AlphaFoldDB" id="A0AAN6QFT4"/>
<feature type="transmembrane region" description="Helical" evidence="2">
    <location>
        <begin position="342"/>
        <end position="359"/>
    </location>
</feature>
<keyword evidence="2" id="KW-0812">Transmembrane</keyword>
<dbReference type="RefSeq" id="XP_064665559.1">
    <property type="nucleotide sequence ID" value="XM_064813911.1"/>
</dbReference>
<feature type="transmembrane region" description="Helical" evidence="2">
    <location>
        <begin position="365"/>
        <end position="386"/>
    </location>
</feature>
<proteinExistence type="predicted"/>
<gene>
    <name evidence="3" type="ORF">N656DRAFT_772204</name>
</gene>
<reference evidence="3" key="1">
    <citation type="journal article" date="2023" name="Mol. Phylogenet. Evol.">
        <title>Genome-scale phylogeny and comparative genomics of the fungal order Sordariales.</title>
        <authorList>
            <person name="Hensen N."/>
            <person name="Bonometti L."/>
            <person name="Westerberg I."/>
            <person name="Brannstrom I.O."/>
            <person name="Guillou S."/>
            <person name="Cros-Aarteil S."/>
            <person name="Calhoun S."/>
            <person name="Haridas S."/>
            <person name="Kuo A."/>
            <person name="Mondo S."/>
            <person name="Pangilinan J."/>
            <person name="Riley R."/>
            <person name="LaButti K."/>
            <person name="Andreopoulos B."/>
            <person name="Lipzen A."/>
            <person name="Chen C."/>
            <person name="Yan M."/>
            <person name="Daum C."/>
            <person name="Ng V."/>
            <person name="Clum A."/>
            <person name="Steindorff A."/>
            <person name="Ohm R.A."/>
            <person name="Martin F."/>
            <person name="Silar P."/>
            <person name="Natvig D.O."/>
            <person name="Lalanne C."/>
            <person name="Gautier V."/>
            <person name="Ament-Velasquez S.L."/>
            <person name="Kruys A."/>
            <person name="Hutchinson M.I."/>
            <person name="Powell A.J."/>
            <person name="Barry K."/>
            <person name="Miller A.N."/>
            <person name="Grigoriev I.V."/>
            <person name="Debuchy R."/>
            <person name="Gladieux P."/>
            <person name="Hiltunen Thoren M."/>
            <person name="Johannesson H."/>
        </authorList>
    </citation>
    <scope>NUCLEOTIDE SEQUENCE</scope>
    <source>
        <strain evidence="3">CBS 508.74</strain>
    </source>
</reference>
<keyword evidence="2" id="KW-0472">Membrane</keyword>
<feature type="transmembrane region" description="Helical" evidence="2">
    <location>
        <begin position="239"/>
        <end position="260"/>
    </location>
</feature>
<evidence type="ECO:0000256" key="2">
    <source>
        <dbReference type="SAM" id="Phobius"/>
    </source>
</evidence>
<name>A0AAN6QFT4_9PEZI</name>
<dbReference type="GeneID" id="89938036"/>
<comment type="caution">
    <text evidence="3">The sequence shown here is derived from an EMBL/GenBank/DDBJ whole genome shotgun (WGS) entry which is preliminary data.</text>
</comment>
<evidence type="ECO:0000313" key="4">
    <source>
        <dbReference type="Proteomes" id="UP001302812"/>
    </source>
</evidence>
<keyword evidence="4" id="KW-1185">Reference proteome</keyword>
<feature type="transmembrane region" description="Helical" evidence="2">
    <location>
        <begin position="266"/>
        <end position="285"/>
    </location>
</feature>
<sequence>MPSEGVDSPTGILAWFPQGRQDLPGWRFDVITLLAVIGESSVAEHAQTLTASSLCLLPRIIPAPQALLRANRPPRLPEVTAKMTGVYGGTNLDTVGFFANIMHPLSDLKAFSFQVLEIKHAASVRPIGARAGSTSHQTRKGLRSWVAWGRKKVTTSFGSDANGTNAAVELADVGAKGRATGAQQSVHFAEEDPERVIPGLGPPRRTGTARSKFTDVVTNPTMVNKEESYSVPPSYYSPVHMISVFSFLLTVGVLVAAGLWRDGTAVLAICLISLAGSVICYASLWQPVLMQRRTSSQVPPGDVVIRTRAGAFLLIRCTEEVARELYSGTEECEYVSKTYHRAFMGLGMVLLMVSVVLLGNCTWESQVLVGSSYIILNGLYWLMGLLPPRYFWDLSRYDVRDVTPGDAKNAEMSEKDDPHEGTASFTRTLWYAIRETKHVAWAERSGALPGTEQWKKWLREARDAAWNNNRKWEAVKRKNEIMKEDLDAPSPVEVDQAAQQVPLLQVQPPPRGDGQGTGI</sequence>
<reference evidence="3" key="2">
    <citation type="submission" date="2023-05" db="EMBL/GenBank/DDBJ databases">
        <authorList>
            <consortium name="Lawrence Berkeley National Laboratory"/>
            <person name="Steindorff A."/>
            <person name="Hensen N."/>
            <person name="Bonometti L."/>
            <person name="Westerberg I."/>
            <person name="Brannstrom I.O."/>
            <person name="Guillou S."/>
            <person name="Cros-Aarteil S."/>
            <person name="Calhoun S."/>
            <person name="Haridas S."/>
            <person name="Kuo A."/>
            <person name="Mondo S."/>
            <person name="Pangilinan J."/>
            <person name="Riley R."/>
            <person name="Labutti K."/>
            <person name="Andreopoulos B."/>
            <person name="Lipzen A."/>
            <person name="Chen C."/>
            <person name="Yanf M."/>
            <person name="Daum C."/>
            <person name="Ng V."/>
            <person name="Clum A."/>
            <person name="Ohm R."/>
            <person name="Martin F."/>
            <person name="Silar P."/>
            <person name="Natvig D."/>
            <person name="Lalanne C."/>
            <person name="Gautier V."/>
            <person name="Ament-Velasquez S.L."/>
            <person name="Kruys A."/>
            <person name="Hutchinson M.I."/>
            <person name="Powell A.J."/>
            <person name="Barry K."/>
            <person name="Miller A.N."/>
            <person name="Grigoriev I.V."/>
            <person name="Debuchy R."/>
            <person name="Gladieux P."/>
            <person name="Thoren M.H."/>
            <person name="Johannesson H."/>
        </authorList>
    </citation>
    <scope>NUCLEOTIDE SEQUENCE</scope>
    <source>
        <strain evidence="3">CBS 508.74</strain>
    </source>
</reference>
<dbReference type="EMBL" id="MU853367">
    <property type="protein sequence ID" value="KAK4107989.1"/>
    <property type="molecule type" value="Genomic_DNA"/>
</dbReference>
<accession>A0AAN6QFT4</accession>
<dbReference type="Proteomes" id="UP001302812">
    <property type="component" value="Unassembled WGS sequence"/>
</dbReference>
<organism evidence="3 4">
    <name type="scientific">Canariomyces notabilis</name>
    <dbReference type="NCBI Taxonomy" id="2074819"/>
    <lineage>
        <taxon>Eukaryota</taxon>
        <taxon>Fungi</taxon>
        <taxon>Dikarya</taxon>
        <taxon>Ascomycota</taxon>
        <taxon>Pezizomycotina</taxon>
        <taxon>Sordariomycetes</taxon>
        <taxon>Sordariomycetidae</taxon>
        <taxon>Sordariales</taxon>
        <taxon>Chaetomiaceae</taxon>
        <taxon>Canariomyces</taxon>
    </lineage>
</organism>
<keyword evidence="2" id="KW-1133">Transmembrane helix</keyword>
<evidence type="ECO:0000313" key="3">
    <source>
        <dbReference type="EMBL" id="KAK4107989.1"/>
    </source>
</evidence>
<feature type="region of interest" description="Disordered" evidence="1">
    <location>
        <begin position="483"/>
        <end position="519"/>
    </location>
</feature>
<feature type="compositionally biased region" description="Low complexity" evidence="1">
    <location>
        <begin position="496"/>
        <end position="506"/>
    </location>
</feature>
<evidence type="ECO:0000256" key="1">
    <source>
        <dbReference type="SAM" id="MobiDB-lite"/>
    </source>
</evidence>
<protein>
    <submittedName>
        <fullName evidence="3">Uncharacterized protein</fullName>
    </submittedName>
</protein>